<dbReference type="PANTHER" id="PTHR33387:SF3">
    <property type="entry name" value="DUF985 DOMAIN-CONTAINING PROTEIN"/>
    <property type="match status" value="1"/>
</dbReference>
<dbReference type="Gene3D" id="3.20.170.20">
    <property type="entry name" value="Protein of unknown function DUF952"/>
    <property type="match status" value="1"/>
</dbReference>
<dbReference type="RefSeq" id="WP_380672188.1">
    <property type="nucleotide sequence ID" value="NZ_JBHTCJ010000016.1"/>
</dbReference>
<dbReference type="SUPFAM" id="SSF51182">
    <property type="entry name" value="RmlC-like cupins"/>
    <property type="match status" value="1"/>
</dbReference>
<accession>A0ABW2LPF4</accession>
<dbReference type="SUPFAM" id="SSF56399">
    <property type="entry name" value="ADP-ribosylation"/>
    <property type="match status" value="1"/>
</dbReference>
<dbReference type="CDD" id="cd06121">
    <property type="entry name" value="cupin_YML079wp"/>
    <property type="match status" value="1"/>
</dbReference>
<evidence type="ECO:0000259" key="1">
    <source>
        <dbReference type="Pfam" id="PF06172"/>
    </source>
</evidence>
<organism evidence="2 3">
    <name type="scientific">Saccharopolyspora griseoalba</name>
    <dbReference type="NCBI Taxonomy" id="1431848"/>
    <lineage>
        <taxon>Bacteria</taxon>
        <taxon>Bacillati</taxon>
        <taxon>Actinomycetota</taxon>
        <taxon>Actinomycetes</taxon>
        <taxon>Pseudonocardiales</taxon>
        <taxon>Pseudonocardiaceae</taxon>
        <taxon>Saccharopolyspora</taxon>
    </lineage>
</organism>
<dbReference type="Pfam" id="PF06172">
    <property type="entry name" value="Cupin_5"/>
    <property type="match status" value="1"/>
</dbReference>
<sequence length="259" mass="28075">MTGSTLLHLLPLSTFHADKHAPIEAESLHSQGFVHCSPDVPTALAVANALYSEVTDPMVAVELNPEKLSAPVRWEAADPAPPPGVASDVLFPHVYGPIEREAVISVRYARRDVKGTFLSLETRSLTAEEFDLMPHPEGGWYRRSWTSPRQVEHPNGTRPTATTIYFLLPPGQRSAWHQVASDEVWLWHRGGPLTLWLGGTGEQPAGRAERVMLGVGAGQSPQAVVPAGTWQSASASATVETLVTCVVSPGFDFADFRVQ</sequence>
<dbReference type="InterPro" id="IPR009327">
    <property type="entry name" value="Cupin_DUF985"/>
</dbReference>
<reference evidence="3" key="1">
    <citation type="journal article" date="2019" name="Int. J. Syst. Evol. Microbiol.">
        <title>The Global Catalogue of Microorganisms (GCM) 10K type strain sequencing project: providing services to taxonomists for standard genome sequencing and annotation.</title>
        <authorList>
            <consortium name="The Broad Institute Genomics Platform"/>
            <consortium name="The Broad Institute Genome Sequencing Center for Infectious Disease"/>
            <person name="Wu L."/>
            <person name="Ma J."/>
        </authorList>
    </citation>
    <scope>NUCLEOTIDE SEQUENCE [LARGE SCALE GENOMIC DNA]</scope>
    <source>
        <strain evidence="3">WLHS5</strain>
    </source>
</reference>
<dbReference type="Pfam" id="PF06108">
    <property type="entry name" value="DUF952"/>
    <property type="match status" value="1"/>
</dbReference>
<dbReference type="InterPro" id="IPR039935">
    <property type="entry name" value="YML079W-like"/>
</dbReference>
<comment type="caution">
    <text evidence="2">The sequence shown here is derived from an EMBL/GenBank/DDBJ whole genome shotgun (WGS) entry which is preliminary data.</text>
</comment>
<proteinExistence type="predicted"/>
<name>A0ABW2LPF4_9PSEU</name>
<gene>
    <name evidence="2" type="ORF">ACFQRI_23705</name>
</gene>
<dbReference type="PANTHER" id="PTHR33387">
    <property type="entry name" value="RMLC-LIKE JELLY ROLL FOLD PROTEIN"/>
    <property type="match status" value="1"/>
</dbReference>
<protein>
    <submittedName>
        <fullName evidence="2">Cupin domain-containing protein</fullName>
    </submittedName>
</protein>
<keyword evidence="3" id="KW-1185">Reference proteome</keyword>
<dbReference type="InterPro" id="IPR014710">
    <property type="entry name" value="RmlC-like_jellyroll"/>
</dbReference>
<dbReference type="Proteomes" id="UP001596504">
    <property type="component" value="Unassembled WGS sequence"/>
</dbReference>
<dbReference type="EMBL" id="JBHTCJ010000016">
    <property type="protein sequence ID" value="MFC7344422.1"/>
    <property type="molecule type" value="Genomic_DNA"/>
</dbReference>
<dbReference type="InterPro" id="IPR011051">
    <property type="entry name" value="RmlC_Cupin_sf"/>
</dbReference>
<evidence type="ECO:0000313" key="2">
    <source>
        <dbReference type="EMBL" id="MFC7344422.1"/>
    </source>
</evidence>
<dbReference type="Gene3D" id="2.60.120.10">
    <property type="entry name" value="Jelly Rolls"/>
    <property type="match status" value="1"/>
</dbReference>
<dbReference type="InterPro" id="IPR009297">
    <property type="entry name" value="DUF952"/>
</dbReference>
<evidence type="ECO:0000313" key="3">
    <source>
        <dbReference type="Proteomes" id="UP001596504"/>
    </source>
</evidence>
<feature type="domain" description="DUF985" evidence="1">
    <location>
        <begin position="128"/>
        <end position="258"/>
    </location>
</feature>